<keyword evidence="2" id="KW-1185">Reference proteome</keyword>
<comment type="caution">
    <text evidence="1">The sequence shown here is derived from an EMBL/GenBank/DDBJ whole genome shotgun (WGS) entry which is preliminary data.</text>
</comment>
<accession>A0A9J5WPX2</accession>
<reference evidence="1 2" key="1">
    <citation type="submission" date="2020-09" db="EMBL/GenBank/DDBJ databases">
        <title>De no assembly of potato wild relative species, Solanum commersonii.</title>
        <authorList>
            <person name="Cho K."/>
        </authorList>
    </citation>
    <scope>NUCLEOTIDE SEQUENCE [LARGE SCALE GENOMIC DNA]</scope>
    <source>
        <strain evidence="1">LZ3.2</strain>
        <tissue evidence="1">Leaf</tissue>
    </source>
</reference>
<protein>
    <submittedName>
        <fullName evidence="1">Uncharacterized protein</fullName>
    </submittedName>
</protein>
<dbReference type="Proteomes" id="UP000824120">
    <property type="component" value="Chromosome 11"/>
</dbReference>
<evidence type="ECO:0000313" key="1">
    <source>
        <dbReference type="EMBL" id="KAG5576958.1"/>
    </source>
</evidence>
<gene>
    <name evidence="1" type="ORF">H5410_057092</name>
</gene>
<evidence type="ECO:0000313" key="2">
    <source>
        <dbReference type="Proteomes" id="UP000824120"/>
    </source>
</evidence>
<sequence>MRSFRTPICCMKTSLRLTPLTLSSWVLGYGTRAHPLGQNLMSTHSLGHQSSSFGFVTSFSGKPKIHGWICICNNKPFRLNHNHLRRPISKLREEELLSLSLHKTLSKLERKYPLKVFIVFTDCVMEDCLATLVEIADELSNPPFGQLIAFSVLPLESLHSGSLDGTVMLYGTDRRLADYSFPHLLIHFL</sequence>
<dbReference type="AlphaFoldDB" id="A0A9J5WPX2"/>
<dbReference type="EMBL" id="JACXVP010000011">
    <property type="protein sequence ID" value="KAG5576958.1"/>
    <property type="molecule type" value="Genomic_DNA"/>
</dbReference>
<proteinExistence type="predicted"/>
<organism evidence="1 2">
    <name type="scientific">Solanum commersonii</name>
    <name type="common">Commerson's wild potato</name>
    <name type="synonym">Commerson's nightshade</name>
    <dbReference type="NCBI Taxonomy" id="4109"/>
    <lineage>
        <taxon>Eukaryota</taxon>
        <taxon>Viridiplantae</taxon>
        <taxon>Streptophyta</taxon>
        <taxon>Embryophyta</taxon>
        <taxon>Tracheophyta</taxon>
        <taxon>Spermatophyta</taxon>
        <taxon>Magnoliopsida</taxon>
        <taxon>eudicotyledons</taxon>
        <taxon>Gunneridae</taxon>
        <taxon>Pentapetalae</taxon>
        <taxon>asterids</taxon>
        <taxon>lamiids</taxon>
        <taxon>Solanales</taxon>
        <taxon>Solanaceae</taxon>
        <taxon>Solanoideae</taxon>
        <taxon>Solaneae</taxon>
        <taxon>Solanum</taxon>
    </lineage>
</organism>
<name>A0A9J5WPX2_SOLCO</name>